<evidence type="ECO:0000256" key="1">
    <source>
        <dbReference type="SAM" id="MobiDB-lite"/>
    </source>
</evidence>
<accession>A0A8S3R375</accession>
<comment type="caution">
    <text evidence="2">The sequence shown here is derived from an EMBL/GenBank/DDBJ whole genome shotgun (WGS) entry which is preliminary data.</text>
</comment>
<organism evidence="2 3">
    <name type="scientific">Mytilus edulis</name>
    <name type="common">Blue mussel</name>
    <dbReference type="NCBI Taxonomy" id="6550"/>
    <lineage>
        <taxon>Eukaryota</taxon>
        <taxon>Metazoa</taxon>
        <taxon>Spiralia</taxon>
        <taxon>Lophotrochozoa</taxon>
        <taxon>Mollusca</taxon>
        <taxon>Bivalvia</taxon>
        <taxon>Autobranchia</taxon>
        <taxon>Pteriomorphia</taxon>
        <taxon>Mytilida</taxon>
        <taxon>Mytiloidea</taxon>
        <taxon>Mytilidae</taxon>
        <taxon>Mytilinae</taxon>
        <taxon>Mytilus</taxon>
    </lineage>
</organism>
<dbReference type="EMBL" id="CAJPWZ010000886">
    <property type="protein sequence ID" value="CAG2202319.1"/>
    <property type="molecule type" value="Genomic_DNA"/>
</dbReference>
<dbReference type="PANTHER" id="PTHR47331:SF1">
    <property type="entry name" value="GAG-LIKE PROTEIN"/>
    <property type="match status" value="1"/>
</dbReference>
<dbReference type="AlphaFoldDB" id="A0A8S3R375"/>
<protein>
    <recommendedName>
        <fullName evidence="4">Peptidase aspartic putative domain-containing protein</fullName>
    </recommendedName>
</protein>
<keyword evidence="3" id="KW-1185">Reference proteome</keyword>
<proteinExistence type="predicted"/>
<feature type="region of interest" description="Disordered" evidence="1">
    <location>
        <begin position="56"/>
        <end position="77"/>
    </location>
</feature>
<gene>
    <name evidence="2" type="ORF">MEDL_16901</name>
</gene>
<evidence type="ECO:0000313" key="2">
    <source>
        <dbReference type="EMBL" id="CAG2202319.1"/>
    </source>
</evidence>
<evidence type="ECO:0008006" key="4">
    <source>
        <dbReference type="Google" id="ProtNLM"/>
    </source>
</evidence>
<reference evidence="2" key="1">
    <citation type="submission" date="2021-03" db="EMBL/GenBank/DDBJ databases">
        <authorList>
            <person name="Bekaert M."/>
        </authorList>
    </citation>
    <scope>NUCLEOTIDE SEQUENCE</scope>
</reference>
<dbReference type="Proteomes" id="UP000683360">
    <property type="component" value="Unassembled WGS sequence"/>
</dbReference>
<dbReference type="OrthoDB" id="6138993at2759"/>
<name>A0A8S3R375_MYTED</name>
<dbReference type="PANTHER" id="PTHR47331">
    <property type="entry name" value="PHD-TYPE DOMAIN-CONTAINING PROTEIN"/>
    <property type="match status" value="1"/>
</dbReference>
<evidence type="ECO:0000313" key="3">
    <source>
        <dbReference type="Proteomes" id="UP000683360"/>
    </source>
</evidence>
<sequence>MIKLPFYFHDRWRNVVMRTKEKKESVTFTHFVQFVKQEAKKANDPTYGNIAVSAKQNNTRDQKAKNVTDNKSKQTQRMSFATDVKNEHDKHVNELKCTYCGNCHKLEDCKSILSLSIRNRYEHLKSKGHCFGCLKIGHRTVNCKMRATCLICTKRHPTLLHDKDKVPRDITSTPLKQSESSTEVENKTSACTSYLSDNNSQVGAGDMSCAMAIIPVRVKLKNKAPCVETYAFFDSGSSVSFCTENLLHKLGGNGKRMQITLNTMGEPYKMTTYAVSGLQVLDLEMNDVVELPRVYTKDEMPVSVDHIPKQEEISKWSHLSGIKWPNLDASIGLMIGNNVPDAYTPFEVATGPSGSPHATRTRLGWIIWNMIRECTGTNKVVNRVEMSAIHEEEHSRLNELVEKSMNFDFPERIIDDKRENSVDDNSFLDYVNKNIHFEKGQYYIPLPFRDSNVKLPNNASQGQQRLRSLKNKFIKNPKFKQDYTDFMDKLLERGYMEHVPKEQFSRNDGRVKVPPLDRDCLRFFWWPNGNMENEPEQYRMTVHLFGATSSPSCCNYALKRTAEDFGEHYDKEVAHTITKSINIVDKERNFFCEKGGFHMTKWISNSPLVIKSIPEEERAKEVKQWSLEDDLPVERALGVQWFIETDTLGFRIKCKRKIATRRSILQSLVQYTIL</sequence>
<feature type="compositionally biased region" description="Basic and acidic residues" evidence="1">
    <location>
        <begin position="58"/>
        <end position="72"/>
    </location>
</feature>